<dbReference type="Gene3D" id="3.90.280.10">
    <property type="entry name" value="PEBP-like"/>
    <property type="match status" value="1"/>
</dbReference>
<reference evidence="3" key="1">
    <citation type="journal article" date="2021" name="Nat. Commun.">
        <title>Genetic determinants of endophytism in the Arabidopsis root mycobiome.</title>
        <authorList>
            <person name="Mesny F."/>
            <person name="Miyauchi S."/>
            <person name="Thiergart T."/>
            <person name="Pickel B."/>
            <person name="Atanasova L."/>
            <person name="Karlsson M."/>
            <person name="Huettel B."/>
            <person name="Barry K.W."/>
            <person name="Haridas S."/>
            <person name="Chen C."/>
            <person name="Bauer D."/>
            <person name="Andreopoulos W."/>
            <person name="Pangilinan J."/>
            <person name="LaButti K."/>
            <person name="Riley R."/>
            <person name="Lipzen A."/>
            <person name="Clum A."/>
            <person name="Drula E."/>
            <person name="Henrissat B."/>
            <person name="Kohler A."/>
            <person name="Grigoriev I.V."/>
            <person name="Martin F.M."/>
            <person name="Hacquard S."/>
        </authorList>
    </citation>
    <scope>NUCLEOTIDE SEQUENCE</scope>
    <source>
        <strain evidence="3">MPI-CAGE-CH-0243</strain>
    </source>
</reference>
<feature type="region of interest" description="Disordered" evidence="1">
    <location>
        <begin position="224"/>
        <end position="285"/>
    </location>
</feature>
<sequence length="310" mass="33408">MLFGHFSRTVISVWILGFVVAQKGNNLPPDLRKKLHSDIEIQVSYTGDPTNGFKDYNILEKDVVRNVPEFALGDNSYVSASTRYTVVLVDTTCNDTRKLYYARTNFKHWKEGGVRIKSETPTAMEYKAPGSFQEKGDERQYSFLLYVQPGVVGQTDKSSLKLPKEGEVFDVKKFQNDNELEDPGAGVVMVVKLGGETTCDGKLAPPRPSLSTYNKIPSGTAISAPSLTKSVTGGVTETPTGPASSANGNFSRPATLTLLLTGMTPDPTSASTARGSPGSPSTGSGSLLHLGQQNLFFIIALMGVASWAAW</sequence>
<evidence type="ECO:0000256" key="1">
    <source>
        <dbReference type="SAM" id="MobiDB-lite"/>
    </source>
</evidence>
<dbReference type="EMBL" id="JAGMWT010000009">
    <property type="protein sequence ID" value="KAH7122389.1"/>
    <property type="molecule type" value="Genomic_DNA"/>
</dbReference>
<dbReference type="OrthoDB" id="5231984at2759"/>
<gene>
    <name evidence="3" type="ORF">B0J11DRAFT_337365</name>
</gene>
<feature type="signal peptide" evidence="2">
    <location>
        <begin position="1"/>
        <end position="21"/>
    </location>
</feature>
<feature type="compositionally biased region" description="Low complexity" evidence="1">
    <location>
        <begin position="231"/>
        <end position="242"/>
    </location>
</feature>
<keyword evidence="4" id="KW-1185">Reference proteome</keyword>
<dbReference type="SUPFAM" id="SSF49777">
    <property type="entry name" value="PEBP-like"/>
    <property type="match status" value="1"/>
</dbReference>
<name>A0A9P9IK57_9PLEO</name>
<organism evidence="3 4">
    <name type="scientific">Dendryphion nanum</name>
    <dbReference type="NCBI Taxonomy" id="256645"/>
    <lineage>
        <taxon>Eukaryota</taxon>
        <taxon>Fungi</taxon>
        <taxon>Dikarya</taxon>
        <taxon>Ascomycota</taxon>
        <taxon>Pezizomycotina</taxon>
        <taxon>Dothideomycetes</taxon>
        <taxon>Pleosporomycetidae</taxon>
        <taxon>Pleosporales</taxon>
        <taxon>Torulaceae</taxon>
        <taxon>Dendryphion</taxon>
    </lineage>
</organism>
<feature type="compositionally biased region" description="Low complexity" evidence="1">
    <location>
        <begin position="268"/>
        <end position="285"/>
    </location>
</feature>
<accession>A0A9P9IK57</accession>
<feature type="compositionally biased region" description="Polar residues" evidence="1">
    <location>
        <begin position="243"/>
        <end position="254"/>
    </location>
</feature>
<keyword evidence="2" id="KW-0732">Signal</keyword>
<evidence type="ECO:0000313" key="3">
    <source>
        <dbReference type="EMBL" id="KAH7122389.1"/>
    </source>
</evidence>
<dbReference type="InterPro" id="IPR036610">
    <property type="entry name" value="PEBP-like_sf"/>
</dbReference>
<evidence type="ECO:0000256" key="2">
    <source>
        <dbReference type="SAM" id="SignalP"/>
    </source>
</evidence>
<evidence type="ECO:0000313" key="4">
    <source>
        <dbReference type="Proteomes" id="UP000700596"/>
    </source>
</evidence>
<comment type="caution">
    <text evidence="3">The sequence shown here is derived from an EMBL/GenBank/DDBJ whole genome shotgun (WGS) entry which is preliminary data.</text>
</comment>
<feature type="chain" id="PRO_5040263237" evidence="2">
    <location>
        <begin position="22"/>
        <end position="310"/>
    </location>
</feature>
<proteinExistence type="predicted"/>
<protein>
    <submittedName>
        <fullName evidence="3">Uncharacterized protein</fullName>
    </submittedName>
</protein>
<dbReference type="Proteomes" id="UP000700596">
    <property type="component" value="Unassembled WGS sequence"/>
</dbReference>
<dbReference type="AlphaFoldDB" id="A0A9P9IK57"/>